<organism evidence="1 2">
    <name type="scientific">Coffea arabica</name>
    <name type="common">Arabian coffee</name>
    <dbReference type="NCBI Taxonomy" id="13443"/>
    <lineage>
        <taxon>Eukaryota</taxon>
        <taxon>Viridiplantae</taxon>
        <taxon>Streptophyta</taxon>
        <taxon>Embryophyta</taxon>
        <taxon>Tracheophyta</taxon>
        <taxon>Spermatophyta</taxon>
        <taxon>Magnoliopsida</taxon>
        <taxon>eudicotyledons</taxon>
        <taxon>Gunneridae</taxon>
        <taxon>Pentapetalae</taxon>
        <taxon>asterids</taxon>
        <taxon>lamiids</taxon>
        <taxon>Gentianales</taxon>
        <taxon>Rubiaceae</taxon>
        <taxon>Ixoroideae</taxon>
        <taxon>Gardenieae complex</taxon>
        <taxon>Bertiereae - Coffeeae clade</taxon>
        <taxon>Coffeeae</taxon>
        <taxon>Coffea</taxon>
    </lineage>
</organism>
<dbReference type="OrthoDB" id="1305469at2759"/>
<evidence type="ECO:0008006" key="3">
    <source>
        <dbReference type="Google" id="ProtNLM"/>
    </source>
</evidence>
<dbReference type="Gene3D" id="3.60.10.10">
    <property type="entry name" value="Endonuclease/exonuclease/phosphatase"/>
    <property type="match status" value="1"/>
</dbReference>
<dbReference type="AlphaFoldDB" id="A0A6P6SNV6"/>
<dbReference type="GeneID" id="113693166"/>
<protein>
    <recommendedName>
        <fullName evidence="3">Endonuclease/exonuclease/phosphatase domain-containing protein</fullName>
    </recommendedName>
</protein>
<dbReference type="RefSeq" id="XP_027067540.1">
    <property type="nucleotide sequence ID" value="XM_027211739.1"/>
</dbReference>
<proteinExistence type="predicted"/>
<dbReference type="PANTHER" id="PTHR33710:SF77">
    <property type="entry name" value="DNASE I-LIKE SUPERFAMILY PROTEIN"/>
    <property type="match status" value="1"/>
</dbReference>
<dbReference type="Proteomes" id="UP001652660">
    <property type="component" value="Chromosome 6c"/>
</dbReference>
<keyword evidence="1" id="KW-1185">Reference proteome</keyword>
<name>A0A6P6SNV6_COFAR</name>
<accession>A0A6P6SNV6</accession>
<sequence length="248" mass="28575">MGGETETLASARYGYQQFLAEKQQLWLRELCWKAFSINLHGKEDGVHRDYEEIEVGLSNIAGSIIMSFVHAKCTIEERRYLWSNLLANKPNSHPWYIGGDFNVITAPHEKRGGRPFAVDEGMELVSFMEEAGVLDVGFSGSSFTWCNNRRAISVTHLVRHPSDQAPLKISFVSRLDNKQRPFRFLNVWTAKPELLEVIRNAWDQEISGSTFRVLCSKLLATRRAIQAWNKYSFGNISKLFKRRKLRYN</sequence>
<evidence type="ECO:0000313" key="2">
    <source>
        <dbReference type="RefSeq" id="XP_027067540.1"/>
    </source>
</evidence>
<dbReference type="SUPFAM" id="SSF56219">
    <property type="entry name" value="DNase I-like"/>
    <property type="match status" value="1"/>
</dbReference>
<reference evidence="1" key="1">
    <citation type="journal article" date="2025" name="Foods">
        <title>Unveiling the Microbial Signatures of Arabica Coffee Cherries: Insights into Ripeness Specific Diversity, Functional Traits, and Implications for Quality and Safety.</title>
        <authorList>
            <consortium name="RefSeq"/>
            <person name="Tenea G.N."/>
            <person name="Cifuentes V."/>
            <person name="Reyes P."/>
            <person name="Cevallos-Vallejos M."/>
        </authorList>
    </citation>
    <scope>NUCLEOTIDE SEQUENCE [LARGE SCALE GENOMIC DNA]</scope>
</reference>
<reference evidence="2" key="2">
    <citation type="submission" date="2025-08" db="UniProtKB">
        <authorList>
            <consortium name="RefSeq"/>
        </authorList>
    </citation>
    <scope>IDENTIFICATION</scope>
    <source>
        <tissue evidence="2">Leaves</tissue>
    </source>
</reference>
<dbReference type="PANTHER" id="PTHR33710">
    <property type="entry name" value="BNAC02G09200D PROTEIN"/>
    <property type="match status" value="1"/>
</dbReference>
<evidence type="ECO:0000313" key="1">
    <source>
        <dbReference type="Proteomes" id="UP001652660"/>
    </source>
</evidence>
<dbReference type="InterPro" id="IPR036691">
    <property type="entry name" value="Endo/exonu/phosph_ase_sf"/>
</dbReference>
<gene>
    <name evidence="2" type="primary">LOC113693166</name>
</gene>